<dbReference type="KEGG" id="ehx:EMIHUDRAFT_231096"/>
<proteinExistence type="inferred from homology"/>
<comment type="similarity">
    <text evidence="5">Belongs to the FNT transporter (TC 1.A.16) family.</text>
</comment>
<evidence type="ECO:0000256" key="2">
    <source>
        <dbReference type="ARBA" id="ARBA00022692"/>
    </source>
</evidence>
<evidence type="ECO:0000256" key="7">
    <source>
        <dbReference type="SAM" id="Phobius"/>
    </source>
</evidence>
<dbReference type="GeneID" id="17277603"/>
<evidence type="ECO:0000313" key="9">
    <source>
        <dbReference type="Proteomes" id="UP000013827"/>
    </source>
</evidence>
<evidence type="ECO:0000313" key="8">
    <source>
        <dbReference type="EnsemblProtists" id="EOD32330"/>
    </source>
</evidence>
<dbReference type="GO" id="GO:0005886">
    <property type="term" value="C:plasma membrane"/>
    <property type="evidence" value="ECO:0007669"/>
    <property type="project" value="TreeGrafter"/>
</dbReference>
<comment type="subcellular location">
    <subcellularLocation>
        <location evidence="1">Membrane</location>
        <topology evidence="1">Multi-pass membrane protein</topology>
    </subcellularLocation>
</comment>
<feature type="transmembrane region" description="Helical" evidence="7">
    <location>
        <begin position="67"/>
        <end position="86"/>
    </location>
</feature>
<dbReference type="InterPro" id="IPR000292">
    <property type="entry name" value="For/NO2_transpt"/>
</dbReference>
<evidence type="ECO:0000256" key="3">
    <source>
        <dbReference type="ARBA" id="ARBA00022989"/>
    </source>
</evidence>
<dbReference type="HOGENOM" id="CLU_856459_0_0_1"/>
<sequence length="325" mass="33538">MRRLSGYLGLAELEPESKSPPAPLVAAPAPAAAAGAPDFSLVSDPAGGYAAAVGAGSKKAQASAGKVFGLGILAGTHIGFGAYLAVAIGAACPGLHASNPGLQKMVFGAFGLPFGLFMISMSGAELYTGNAALVPMAWLEGKATAAQVVRNLGASWAGNLLGSILLAALVTAGGTLGEAAAAQKIAFGKTHEPLLVVLVRAVLCNWAMREEESRASLQRSALEVGEQRAAAREAQEAASQAVRKAREQTRRVAEEHQRQLRVAEEYQQQLAATHAQLEESLAAVRRAEDGAAALEAALVDERQRASHLLNETEAVPARTASRLPP</sequence>
<reference evidence="8" key="2">
    <citation type="submission" date="2024-10" db="UniProtKB">
        <authorList>
            <consortium name="EnsemblProtists"/>
        </authorList>
    </citation>
    <scope>IDENTIFICATION</scope>
</reference>
<accession>A0A0D3K995</accession>
<dbReference type="EnsemblProtists" id="EOD32330">
    <property type="protein sequence ID" value="EOD32330"/>
    <property type="gene ID" value="EMIHUDRAFT_231096"/>
</dbReference>
<dbReference type="PaxDb" id="2903-EOD32330"/>
<feature type="coiled-coil region" evidence="6">
    <location>
        <begin position="228"/>
        <end position="311"/>
    </location>
</feature>
<reference evidence="9" key="1">
    <citation type="journal article" date="2013" name="Nature">
        <title>Pan genome of the phytoplankton Emiliania underpins its global distribution.</title>
        <authorList>
            <person name="Read B.A."/>
            <person name="Kegel J."/>
            <person name="Klute M.J."/>
            <person name="Kuo A."/>
            <person name="Lefebvre S.C."/>
            <person name="Maumus F."/>
            <person name="Mayer C."/>
            <person name="Miller J."/>
            <person name="Monier A."/>
            <person name="Salamov A."/>
            <person name="Young J."/>
            <person name="Aguilar M."/>
            <person name="Claverie J.M."/>
            <person name="Frickenhaus S."/>
            <person name="Gonzalez K."/>
            <person name="Herman E.K."/>
            <person name="Lin Y.C."/>
            <person name="Napier J."/>
            <person name="Ogata H."/>
            <person name="Sarno A.F."/>
            <person name="Shmutz J."/>
            <person name="Schroeder D."/>
            <person name="de Vargas C."/>
            <person name="Verret F."/>
            <person name="von Dassow P."/>
            <person name="Valentin K."/>
            <person name="Van de Peer Y."/>
            <person name="Wheeler G."/>
            <person name="Dacks J.B."/>
            <person name="Delwiche C.F."/>
            <person name="Dyhrman S.T."/>
            <person name="Glockner G."/>
            <person name="John U."/>
            <person name="Richards T."/>
            <person name="Worden A.Z."/>
            <person name="Zhang X."/>
            <person name="Grigoriev I.V."/>
            <person name="Allen A.E."/>
            <person name="Bidle K."/>
            <person name="Borodovsky M."/>
            <person name="Bowler C."/>
            <person name="Brownlee C."/>
            <person name="Cock J.M."/>
            <person name="Elias M."/>
            <person name="Gladyshev V.N."/>
            <person name="Groth M."/>
            <person name="Guda C."/>
            <person name="Hadaegh A."/>
            <person name="Iglesias-Rodriguez M.D."/>
            <person name="Jenkins J."/>
            <person name="Jones B.M."/>
            <person name="Lawson T."/>
            <person name="Leese F."/>
            <person name="Lindquist E."/>
            <person name="Lobanov A."/>
            <person name="Lomsadze A."/>
            <person name="Malik S.B."/>
            <person name="Marsh M.E."/>
            <person name="Mackinder L."/>
            <person name="Mock T."/>
            <person name="Mueller-Roeber B."/>
            <person name="Pagarete A."/>
            <person name="Parker M."/>
            <person name="Probert I."/>
            <person name="Quesneville H."/>
            <person name="Raines C."/>
            <person name="Rensing S.A."/>
            <person name="Riano-Pachon D.M."/>
            <person name="Richier S."/>
            <person name="Rokitta S."/>
            <person name="Shiraiwa Y."/>
            <person name="Soanes D.M."/>
            <person name="van der Giezen M."/>
            <person name="Wahlund T.M."/>
            <person name="Williams B."/>
            <person name="Wilson W."/>
            <person name="Wolfe G."/>
            <person name="Wurch L.L."/>
        </authorList>
    </citation>
    <scope>NUCLEOTIDE SEQUENCE</scope>
</reference>
<feature type="transmembrane region" description="Helical" evidence="7">
    <location>
        <begin position="106"/>
        <end position="127"/>
    </location>
</feature>
<dbReference type="STRING" id="2903.R1F0C4"/>
<protein>
    <recommendedName>
        <fullName evidence="10">Formate/nitrite transporter</fullName>
    </recommendedName>
</protein>
<dbReference type="Pfam" id="PF01226">
    <property type="entry name" value="Form_Nir_trans"/>
    <property type="match status" value="1"/>
</dbReference>
<evidence type="ECO:0008006" key="10">
    <source>
        <dbReference type="Google" id="ProtNLM"/>
    </source>
</evidence>
<keyword evidence="2 7" id="KW-0812">Transmembrane</keyword>
<keyword evidence="3 7" id="KW-1133">Transmembrane helix</keyword>
<dbReference type="RefSeq" id="XP_005784759.1">
    <property type="nucleotide sequence ID" value="XM_005784702.1"/>
</dbReference>
<dbReference type="PANTHER" id="PTHR30520:SF6">
    <property type="entry name" value="FORMATE_NITRATE FAMILY TRANSPORTER (EUROFUNG)"/>
    <property type="match status" value="1"/>
</dbReference>
<dbReference type="InterPro" id="IPR023271">
    <property type="entry name" value="Aquaporin-like"/>
</dbReference>
<dbReference type="PANTHER" id="PTHR30520">
    <property type="entry name" value="FORMATE TRANSPORTER-RELATED"/>
    <property type="match status" value="1"/>
</dbReference>
<name>A0A0D3K995_EMIH1</name>
<dbReference type="eggNOG" id="ENOG502QUGF">
    <property type="taxonomic scope" value="Eukaryota"/>
</dbReference>
<dbReference type="AlphaFoldDB" id="A0A0D3K995"/>
<keyword evidence="9" id="KW-1185">Reference proteome</keyword>
<evidence type="ECO:0000256" key="1">
    <source>
        <dbReference type="ARBA" id="ARBA00004141"/>
    </source>
</evidence>
<dbReference type="GO" id="GO:0015499">
    <property type="term" value="F:formate transmembrane transporter activity"/>
    <property type="evidence" value="ECO:0007669"/>
    <property type="project" value="TreeGrafter"/>
</dbReference>
<evidence type="ECO:0000256" key="4">
    <source>
        <dbReference type="ARBA" id="ARBA00023136"/>
    </source>
</evidence>
<dbReference type="Proteomes" id="UP000013827">
    <property type="component" value="Unassembled WGS sequence"/>
</dbReference>
<evidence type="ECO:0000256" key="6">
    <source>
        <dbReference type="SAM" id="Coils"/>
    </source>
</evidence>
<dbReference type="Gene3D" id="1.20.1080.10">
    <property type="entry name" value="Glycerol uptake facilitator protein"/>
    <property type="match status" value="1"/>
</dbReference>
<organism evidence="8 9">
    <name type="scientific">Emiliania huxleyi (strain CCMP1516)</name>
    <dbReference type="NCBI Taxonomy" id="280463"/>
    <lineage>
        <taxon>Eukaryota</taxon>
        <taxon>Haptista</taxon>
        <taxon>Haptophyta</taxon>
        <taxon>Prymnesiophyceae</taxon>
        <taxon>Isochrysidales</taxon>
        <taxon>Noelaerhabdaceae</taxon>
        <taxon>Emiliania</taxon>
    </lineage>
</organism>
<evidence type="ECO:0000256" key="5">
    <source>
        <dbReference type="ARBA" id="ARBA00049660"/>
    </source>
</evidence>
<keyword evidence="4 7" id="KW-0472">Membrane</keyword>
<keyword evidence="6" id="KW-0175">Coiled coil</keyword>